<dbReference type="Proteomes" id="UP001144280">
    <property type="component" value="Unassembled WGS sequence"/>
</dbReference>
<organism evidence="1 2">
    <name type="scientific">Phytohabitans aurantiacus</name>
    <dbReference type="NCBI Taxonomy" id="3016789"/>
    <lineage>
        <taxon>Bacteria</taxon>
        <taxon>Bacillati</taxon>
        <taxon>Actinomycetota</taxon>
        <taxon>Actinomycetes</taxon>
        <taxon>Micromonosporales</taxon>
        <taxon>Micromonosporaceae</taxon>
    </lineage>
</organism>
<dbReference type="RefSeq" id="WP_281895125.1">
    <property type="nucleotide sequence ID" value="NZ_BSDI01000010.1"/>
</dbReference>
<protein>
    <submittedName>
        <fullName evidence="1">Uncharacterized protein</fullName>
    </submittedName>
</protein>
<comment type="caution">
    <text evidence="1">The sequence shown here is derived from an EMBL/GenBank/DDBJ whole genome shotgun (WGS) entry which is preliminary data.</text>
</comment>
<gene>
    <name evidence="1" type="ORF">Pa4123_26130</name>
</gene>
<reference evidence="1" key="1">
    <citation type="submission" date="2022-12" db="EMBL/GenBank/DDBJ databases">
        <title>New Phytohabitans aurantiacus sp. RD004123 nov., an actinomycete isolated from soil.</title>
        <authorList>
            <person name="Triningsih D.W."/>
            <person name="Harunari E."/>
            <person name="Igarashi Y."/>
        </authorList>
    </citation>
    <scope>NUCLEOTIDE SEQUENCE</scope>
    <source>
        <strain evidence="1">RD004123</strain>
    </source>
</reference>
<proteinExistence type="predicted"/>
<sequence length="185" mass="19800">MPAVPETKATWTNDVDALDSTNLNAYLRDPVRFLMRKPSAMLRQATNQAIANNTWTALTFGVEDWDDDPDGVGGHSTSSNTSRYTARYPGIYLLGGGVGWAASNAGVRGSRWARNGTALNGSSTLEPPTASGTAYYAARAIRVELDEGDFVELFAFQNSGGSLSTTVATSEQPSMAVDWDRLIVA</sequence>
<accession>A0ABQ5QS65</accession>
<evidence type="ECO:0000313" key="1">
    <source>
        <dbReference type="EMBL" id="GLH97338.1"/>
    </source>
</evidence>
<keyword evidence="2" id="KW-1185">Reference proteome</keyword>
<name>A0ABQ5QS65_9ACTN</name>
<evidence type="ECO:0000313" key="2">
    <source>
        <dbReference type="Proteomes" id="UP001144280"/>
    </source>
</evidence>
<dbReference type="EMBL" id="BSDI01000010">
    <property type="protein sequence ID" value="GLH97338.1"/>
    <property type="molecule type" value="Genomic_DNA"/>
</dbReference>